<keyword evidence="2" id="KW-1185">Reference proteome</keyword>
<gene>
    <name evidence="1" type="ORF">EV182_001065</name>
</gene>
<sequence length="92" mass="10227">MPVVAAGLAENLEKELQATVLASSELFADSQCREPKFKSLPDYFHAWKNHGYMTSFLGAMIISKVALGSPSYHITKVDYNDHGPSIIHTKQF</sequence>
<dbReference type="Proteomes" id="UP001145114">
    <property type="component" value="Unassembled WGS sequence"/>
</dbReference>
<name>A0ACC1I1A1_9FUNG</name>
<dbReference type="EMBL" id="JAMZIH010000119">
    <property type="protein sequence ID" value="KAJ1679914.1"/>
    <property type="molecule type" value="Genomic_DNA"/>
</dbReference>
<comment type="caution">
    <text evidence="1">The sequence shown here is derived from an EMBL/GenBank/DDBJ whole genome shotgun (WGS) entry which is preliminary data.</text>
</comment>
<accession>A0ACC1I1A1</accession>
<proteinExistence type="predicted"/>
<protein>
    <submittedName>
        <fullName evidence="1">Uncharacterized protein</fullName>
    </submittedName>
</protein>
<evidence type="ECO:0000313" key="2">
    <source>
        <dbReference type="Proteomes" id="UP001145114"/>
    </source>
</evidence>
<organism evidence="1 2">
    <name type="scientific">Spiromyces aspiralis</name>
    <dbReference type="NCBI Taxonomy" id="68401"/>
    <lineage>
        <taxon>Eukaryota</taxon>
        <taxon>Fungi</taxon>
        <taxon>Fungi incertae sedis</taxon>
        <taxon>Zoopagomycota</taxon>
        <taxon>Kickxellomycotina</taxon>
        <taxon>Kickxellomycetes</taxon>
        <taxon>Kickxellales</taxon>
        <taxon>Kickxellaceae</taxon>
        <taxon>Spiromyces</taxon>
    </lineage>
</organism>
<reference evidence="1" key="1">
    <citation type="submission" date="2022-06" db="EMBL/GenBank/DDBJ databases">
        <title>Phylogenomic reconstructions and comparative analyses of Kickxellomycotina fungi.</title>
        <authorList>
            <person name="Reynolds N.K."/>
            <person name="Stajich J.E."/>
            <person name="Barry K."/>
            <person name="Grigoriev I.V."/>
            <person name="Crous P."/>
            <person name="Smith M.E."/>
        </authorList>
    </citation>
    <scope>NUCLEOTIDE SEQUENCE</scope>
    <source>
        <strain evidence="1">RSA 2271</strain>
    </source>
</reference>
<evidence type="ECO:0000313" key="1">
    <source>
        <dbReference type="EMBL" id="KAJ1679914.1"/>
    </source>
</evidence>